<dbReference type="SUPFAM" id="SSF141868">
    <property type="entry name" value="EAL domain-like"/>
    <property type="match status" value="1"/>
</dbReference>
<dbReference type="NCBIfam" id="TIGR00229">
    <property type="entry name" value="sensory_box"/>
    <property type="match status" value="1"/>
</dbReference>
<dbReference type="EMBL" id="JBHSMU010000014">
    <property type="protein sequence ID" value="MFC5460875.1"/>
    <property type="molecule type" value="Genomic_DNA"/>
</dbReference>
<dbReference type="CDD" id="cd01949">
    <property type="entry name" value="GGDEF"/>
    <property type="match status" value="1"/>
</dbReference>
<evidence type="ECO:0000256" key="5">
    <source>
        <dbReference type="SAM" id="Phobius"/>
    </source>
</evidence>
<dbReference type="SMART" id="SM01079">
    <property type="entry name" value="CHASE"/>
    <property type="match status" value="1"/>
</dbReference>
<dbReference type="InterPro" id="IPR029787">
    <property type="entry name" value="Nucleotide_cyclase"/>
</dbReference>
<keyword evidence="12" id="KW-1185">Reference proteome</keyword>
<dbReference type="PROSITE" id="PS50112">
    <property type="entry name" value="PAS"/>
    <property type="match status" value="1"/>
</dbReference>
<evidence type="ECO:0000259" key="7">
    <source>
        <dbReference type="PROSITE" id="PS50113"/>
    </source>
</evidence>
<dbReference type="InterPro" id="IPR042240">
    <property type="entry name" value="CHASE_sf"/>
</dbReference>
<sequence>MLPAATVATLLAGLLVSLLLFSVLHEFERTRSAYDFTRRVEAHVAVVTRSFEDAAVSMRATNLLFRSSAAVDDAQFARFTAPLLDFYPYIRGLAYFRFVRDDQRAAYEAERNRAWPGFHIRERSGAGFVPAPRRPLYLVLDKVAPRGRNTHLRGYDAWAHPPHRAVVQRIIDTGQPLASELIPLIEPRGRLGNVLFLPVYGTDKTPDTVTARRAATTGVTEVIIDVGALVHEKLLSVSLLARKDIGLTLSGPAPDGRSLLEVVRYASVPPDEPAWLGRLLGAAEFRRTQRFTVAGQPWELAAHMREPASAHVGSVAMLVIGIAFSVAAAAYVHAGVTRARQVETLVGVRTADLWRASEALRLYHRAIESSANAVILVDARTEGYPVIYVNPAFERMRRRKAEDVIGHPMARLTEDAPDQPGLHELRNAMRERREGHSLLFLRRGDGTGFYCDVYLAPIMDANGNTDHFVIAEYDVTTAKQYEAELERRARHDTLTGLPNRVLLADRIERAMAAAAGYPGCVWVVALDLDHFKDVNDSLGHAAGDRLLRQASARIAAAIRPTDTVARTGDDEFVLLLVERGDECQVLATVDEVLAAVAAPYTECGQRIHITCSAGVAGYPADGEDADTLVKHAEIAMVRAKEGGRNLARFYLPGMNERARERLALVDAMRVALASNQFELHYQPQIDLAAGRAIGMEALIRWRHPQHGLMRPDRFITLAEETGLIVPMGAWALRSACAQAVTWQAAGFGPLRVAVNLSARQFQDPALPAMIGAVLRETGLSPRCLELEVTESLMMDDVEVAIVMMKELKAMGVRLSIDDFGTGYSSLAYLKCFPVDVLKIDQSFVRDIEHDPDNAAMVAAIISLSHDLGMRVIAEGVETPAQRDFLARRDCDEVQGYLYSRPVPAAEFECLLQAARVASPLPRA</sequence>
<feature type="domain" description="PAC" evidence="7">
    <location>
        <begin position="434"/>
        <end position="487"/>
    </location>
</feature>
<dbReference type="Gene3D" id="3.30.450.350">
    <property type="entry name" value="CHASE domain"/>
    <property type="match status" value="1"/>
</dbReference>
<evidence type="ECO:0000256" key="4">
    <source>
        <dbReference type="ARBA" id="ARBA00023136"/>
    </source>
</evidence>
<dbReference type="PROSITE" id="PS50113">
    <property type="entry name" value="PAC"/>
    <property type="match status" value="1"/>
</dbReference>
<dbReference type="Gene3D" id="3.30.70.270">
    <property type="match status" value="1"/>
</dbReference>
<feature type="domain" description="CHASE" evidence="8">
    <location>
        <begin position="67"/>
        <end position="249"/>
    </location>
</feature>
<dbReference type="Pfam" id="PF00563">
    <property type="entry name" value="EAL"/>
    <property type="match status" value="1"/>
</dbReference>
<protein>
    <submittedName>
        <fullName evidence="11">EAL domain-containing protein</fullName>
    </submittedName>
</protein>
<evidence type="ECO:0000259" key="8">
    <source>
        <dbReference type="PROSITE" id="PS50839"/>
    </source>
</evidence>
<dbReference type="Pfam" id="PF13426">
    <property type="entry name" value="PAS_9"/>
    <property type="match status" value="1"/>
</dbReference>
<dbReference type="SUPFAM" id="SSF55073">
    <property type="entry name" value="Nucleotide cyclase"/>
    <property type="match status" value="1"/>
</dbReference>
<dbReference type="InterPro" id="IPR006189">
    <property type="entry name" value="CHASE_dom"/>
</dbReference>
<evidence type="ECO:0000313" key="12">
    <source>
        <dbReference type="Proteomes" id="UP001596050"/>
    </source>
</evidence>
<keyword evidence="4 5" id="KW-0472">Membrane</keyword>
<accession>A0ABW0L576</accession>
<reference evidence="12" key="1">
    <citation type="journal article" date="2019" name="Int. J. Syst. Evol. Microbiol.">
        <title>The Global Catalogue of Microorganisms (GCM) 10K type strain sequencing project: providing services to taxonomists for standard genome sequencing and annotation.</title>
        <authorList>
            <consortium name="The Broad Institute Genomics Platform"/>
            <consortium name="The Broad Institute Genome Sequencing Center for Infectious Disease"/>
            <person name="Wu L."/>
            <person name="Ma J."/>
        </authorList>
    </citation>
    <scope>NUCLEOTIDE SEQUENCE [LARGE SCALE GENOMIC DNA]</scope>
    <source>
        <strain evidence="12">KACC 12649</strain>
    </source>
</reference>
<dbReference type="Pfam" id="PF03924">
    <property type="entry name" value="CHASE"/>
    <property type="match status" value="1"/>
</dbReference>
<dbReference type="InterPro" id="IPR000014">
    <property type="entry name" value="PAS"/>
</dbReference>
<dbReference type="SMART" id="SM00052">
    <property type="entry name" value="EAL"/>
    <property type="match status" value="1"/>
</dbReference>
<dbReference type="RefSeq" id="WP_379784164.1">
    <property type="nucleotide sequence ID" value="NZ_JBHSMU010000014.1"/>
</dbReference>
<dbReference type="InterPro" id="IPR052155">
    <property type="entry name" value="Biofilm_reg_signaling"/>
</dbReference>
<evidence type="ECO:0000256" key="3">
    <source>
        <dbReference type="ARBA" id="ARBA00022989"/>
    </source>
</evidence>
<dbReference type="CDD" id="cd00130">
    <property type="entry name" value="PAS"/>
    <property type="match status" value="1"/>
</dbReference>
<evidence type="ECO:0000259" key="9">
    <source>
        <dbReference type="PROSITE" id="PS50883"/>
    </source>
</evidence>
<dbReference type="NCBIfam" id="TIGR00254">
    <property type="entry name" value="GGDEF"/>
    <property type="match status" value="1"/>
</dbReference>
<feature type="domain" description="GGDEF" evidence="10">
    <location>
        <begin position="519"/>
        <end position="652"/>
    </location>
</feature>
<feature type="domain" description="PAS" evidence="6">
    <location>
        <begin position="359"/>
        <end position="406"/>
    </location>
</feature>
<gene>
    <name evidence="11" type="ORF">ACFPN5_13775</name>
</gene>
<dbReference type="Gene3D" id="3.30.450.20">
    <property type="entry name" value="PAS domain"/>
    <property type="match status" value="1"/>
</dbReference>
<dbReference type="Proteomes" id="UP001596050">
    <property type="component" value="Unassembled WGS sequence"/>
</dbReference>
<evidence type="ECO:0000313" key="11">
    <source>
        <dbReference type="EMBL" id="MFC5460875.1"/>
    </source>
</evidence>
<dbReference type="PROSITE" id="PS50883">
    <property type="entry name" value="EAL"/>
    <property type="match status" value="1"/>
</dbReference>
<keyword evidence="2 5" id="KW-0812">Transmembrane</keyword>
<evidence type="ECO:0000256" key="1">
    <source>
        <dbReference type="ARBA" id="ARBA00004370"/>
    </source>
</evidence>
<dbReference type="PANTHER" id="PTHR44757">
    <property type="entry name" value="DIGUANYLATE CYCLASE DGCP"/>
    <property type="match status" value="1"/>
</dbReference>
<feature type="transmembrane region" description="Helical" evidence="5">
    <location>
        <begin position="312"/>
        <end position="332"/>
    </location>
</feature>
<evidence type="ECO:0000259" key="10">
    <source>
        <dbReference type="PROSITE" id="PS50887"/>
    </source>
</evidence>
<dbReference type="InterPro" id="IPR000700">
    <property type="entry name" value="PAS-assoc_C"/>
</dbReference>
<dbReference type="InterPro" id="IPR035965">
    <property type="entry name" value="PAS-like_dom_sf"/>
</dbReference>
<dbReference type="Gene3D" id="3.20.20.450">
    <property type="entry name" value="EAL domain"/>
    <property type="match status" value="1"/>
</dbReference>
<dbReference type="CDD" id="cd01948">
    <property type="entry name" value="EAL"/>
    <property type="match status" value="1"/>
</dbReference>
<dbReference type="InterPro" id="IPR043128">
    <property type="entry name" value="Rev_trsase/Diguanyl_cyclase"/>
</dbReference>
<feature type="domain" description="EAL" evidence="9">
    <location>
        <begin position="661"/>
        <end position="915"/>
    </location>
</feature>
<evidence type="ECO:0000256" key="2">
    <source>
        <dbReference type="ARBA" id="ARBA00022692"/>
    </source>
</evidence>
<dbReference type="InterPro" id="IPR000160">
    <property type="entry name" value="GGDEF_dom"/>
</dbReference>
<keyword evidence="3 5" id="KW-1133">Transmembrane helix</keyword>
<comment type="caution">
    <text evidence="11">The sequence shown here is derived from an EMBL/GenBank/DDBJ whole genome shotgun (WGS) entry which is preliminary data.</text>
</comment>
<evidence type="ECO:0000259" key="6">
    <source>
        <dbReference type="PROSITE" id="PS50112"/>
    </source>
</evidence>
<dbReference type="PANTHER" id="PTHR44757:SF2">
    <property type="entry name" value="BIOFILM ARCHITECTURE MAINTENANCE PROTEIN MBAA"/>
    <property type="match status" value="1"/>
</dbReference>
<dbReference type="SMART" id="SM00267">
    <property type="entry name" value="GGDEF"/>
    <property type="match status" value="1"/>
</dbReference>
<proteinExistence type="predicted"/>
<dbReference type="InterPro" id="IPR035919">
    <property type="entry name" value="EAL_sf"/>
</dbReference>
<dbReference type="Pfam" id="PF00990">
    <property type="entry name" value="GGDEF"/>
    <property type="match status" value="1"/>
</dbReference>
<name>A0ABW0L576_9BURK</name>
<dbReference type="SUPFAM" id="SSF55785">
    <property type="entry name" value="PYP-like sensor domain (PAS domain)"/>
    <property type="match status" value="1"/>
</dbReference>
<feature type="transmembrane region" description="Helical" evidence="5">
    <location>
        <begin position="6"/>
        <end position="24"/>
    </location>
</feature>
<dbReference type="PROSITE" id="PS50887">
    <property type="entry name" value="GGDEF"/>
    <property type="match status" value="1"/>
</dbReference>
<comment type="subcellular location">
    <subcellularLocation>
        <location evidence="1">Membrane</location>
    </subcellularLocation>
</comment>
<dbReference type="InterPro" id="IPR001633">
    <property type="entry name" value="EAL_dom"/>
</dbReference>
<dbReference type="PROSITE" id="PS50839">
    <property type="entry name" value="CHASE"/>
    <property type="match status" value="1"/>
</dbReference>
<dbReference type="SMART" id="SM00091">
    <property type="entry name" value="PAS"/>
    <property type="match status" value="1"/>
</dbReference>
<organism evidence="11 12">
    <name type="scientific">Massilia niabensis</name>
    <dbReference type="NCBI Taxonomy" id="544910"/>
    <lineage>
        <taxon>Bacteria</taxon>
        <taxon>Pseudomonadati</taxon>
        <taxon>Pseudomonadota</taxon>
        <taxon>Betaproteobacteria</taxon>
        <taxon>Burkholderiales</taxon>
        <taxon>Oxalobacteraceae</taxon>
        <taxon>Telluria group</taxon>
        <taxon>Massilia</taxon>
    </lineage>
</organism>